<accession>A0A0G0C1Q1</accession>
<gene>
    <name evidence="2" type="ORF">UR67_C0002G0146</name>
</gene>
<evidence type="ECO:0000256" key="1">
    <source>
        <dbReference type="SAM" id="Phobius"/>
    </source>
</evidence>
<dbReference type="InterPro" id="IPR023346">
    <property type="entry name" value="Lysozyme-like_dom_sf"/>
</dbReference>
<proteinExistence type="predicted"/>
<dbReference type="Proteomes" id="UP000034581">
    <property type="component" value="Unassembled WGS sequence"/>
</dbReference>
<dbReference type="EMBL" id="LBQB01000002">
    <property type="protein sequence ID" value="KKP70026.1"/>
    <property type="molecule type" value="Genomic_DNA"/>
</dbReference>
<dbReference type="SUPFAM" id="SSF53955">
    <property type="entry name" value="Lysozyme-like"/>
    <property type="match status" value="1"/>
</dbReference>
<name>A0A0G0C1Q1_UNCC3</name>
<evidence type="ECO:0000313" key="3">
    <source>
        <dbReference type="Proteomes" id="UP000034581"/>
    </source>
</evidence>
<organism evidence="2 3">
    <name type="scientific">candidate division CPR3 bacterium GW2011_GWF2_35_18</name>
    <dbReference type="NCBI Taxonomy" id="1618350"/>
    <lineage>
        <taxon>Bacteria</taxon>
        <taxon>Bacteria division CPR3</taxon>
    </lineage>
</organism>
<reference evidence="2 3" key="1">
    <citation type="journal article" date="2015" name="Nature">
        <title>rRNA introns, odd ribosomes, and small enigmatic genomes across a large radiation of phyla.</title>
        <authorList>
            <person name="Brown C.T."/>
            <person name="Hug L.A."/>
            <person name="Thomas B.C."/>
            <person name="Sharon I."/>
            <person name="Castelle C.J."/>
            <person name="Singh A."/>
            <person name="Wilkins M.J."/>
            <person name="Williams K.H."/>
            <person name="Banfield J.F."/>
        </authorList>
    </citation>
    <scope>NUCLEOTIDE SEQUENCE [LARGE SCALE GENOMIC DNA]</scope>
</reference>
<comment type="caution">
    <text evidence="2">The sequence shown here is derived from an EMBL/GenBank/DDBJ whole genome shotgun (WGS) entry which is preliminary data.</text>
</comment>
<feature type="transmembrane region" description="Helical" evidence="1">
    <location>
        <begin position="12"/>
        <end position="36"/>
    </location>
</feature>
<evidence type="ECO:0008006" key="4">
    <source>
        <dbReference type="Google" id="ProtNLM"/>
    </source>
</evidence>
<sequence>MIKLPSRKTFRTISLILSPILLVTALVSSFGLLFAVNNSEFALQLAENSPQSIPHYIEYSLYRQAPPEGQVLGESITALDGKTALLRQYLEWQKSPLAPHAQTFIDVAEKYNLPWTLLPAICGKESTFGKNIPSNSHNCWGWGIYGSQVLRFENWDEGIDKVGKGIRENYFDKGLDTVAEIEYSYTPPSAYNPDPNKRHAWRDGVEFFQWEISQFSKL</sequence>
<keyword evidence="1" id="KW-0812">Transmembrane</keyword>
<evidence type="ECO:0000313" key="2">
    <source>
        <dbReference type="EMBL" id="KKP70026.1"/>
    </source>
</evidence>
<protein>
    <recommendedName>
        <fullName evidence="4">Mannosyl-glycoprotein endo-beta-N-acetylglucosamidase-like domain-containing protein</fullName>
    </recommendedName>
</protein>
<keyword evidence="1" id="KW-0472">Membrane</keyword>
<dbReference type="STRING" id="1618350.UR67_C0002G0146"/>
<dbReference type="AlphaFoldDB" id="A0A0G0C1Q1"/>
<keyword evidence="1" id="KW-1133">Transmembrane helix</keyword>